<keyword evidence="4" id="KW-0339">Growth factor</keyword>
<dbReference type="GO" id="GO:0005125">
    <property type="term" value="F:cytokine activity"/>
    <property type="evidence" value="ECO:0007669"/>
    <property type="project" value="TreeGrafter"/>
</dbReference>
<evidence type="ECO:0000256" key="2">
    <source>
        <dbReference type="ARBA" id="ARBA00006656"/>
    </source>
</evidence>
<organism evidence="7">
    <name type="scientific">Parastrongyloides trichosuri</name>
    <name type="common">Possum-specific nematode worm</name>
    <dbReference type="NCBI Taxonomy" id="131310"/>
    <lineage>
        <taxon>Eukaryota</taxon>
        <taxon>Metazoa</taxon>
        <taxon>Ecdysozoa</taxon>
        <taxon>Nematoda</taxon>
        <taxon>Chromadorea</taxon>
        <taxon>Rhabditida</taxon>
        <taxon>Tylenchina</taxon>
        <taxon>Panagrolaimomorpha</taxon>
        <taxon>Strongyloidoidea</taxon>
        <taxon>Strongyloididae</taxon>
        <taxon>Parastrongyloides</taxon>
    </lineage>
</organism>
<feature type="signal peptide" evidence="5">
    <location>
        <begin position="1"/>
        <end position="22"/>
    </location>
</feature>
<dbReference type="Gene3D" id="2.10.90.10">
    <property type="entry name" value="Cystine-knot cytokines"/>
    <property type="match status" value="1"/>
</dbReference>
<dbReference type="InterPro" id="IPR029034">
    <property type="entry name" value="Cystine-knot_cytokine"/>
</dbReference>
<dbReference type="AlphaFoldDB" id="A5HE94"/>
<protein>
    <submittedName>
        <fullName evidence="7">Transforming growth factor beta-like protein</fullName>
    </submittedName>
</protein>
<dbReference type="GO" id="GO:0005615">
    <property type="term" value="C:extracellular space"/>
    <property type="evidence" value="ECO:0007669"/>
    <property type="project" value="TreeGrafter"/>
</dbReference>
<dbReference type="InterPro" id="IPR015615">
    <property type="entry name" value="TGF-beta-rel"/>
</dbReference>
<dbReference type="PANTHER" id="PTHR11848">
    <property type="entry name" value="TGF-BETA FAMILY"/>
    <property type="match status" value="1"/>
</dbReference>
<dbReference type="Pfam" id="PF00019">
    <property type="entry name" value="TGF_beta"/>
    <property type="match status" value="1"/>
</dbReference>
<dbReference type="InterPro" id="IPR001839">
    <property type="entry name" value="TGF-b_C"/>
</dbReference>
<dbReference type="PROSITE" id="PS51362">
    <property type="entry name" value="TGF_BETA_2"/>
    <property type="match status" value="1"/>
</dbReference>
<dbReference type="EMBL" id="EF514232">
    <property type="protein sequence ID" value="ABQ10586.1"/>
    <property type="molecule type" value="Genomic_DNA"/>
</dbReference>
<feature type="domain" description="TGF-beta family profile" evidence="6">
    <location>
        <begin position="214"/>
        <end position="327"/>
    </location>
</feature>
<reference evidence="7" key="2">
    <citation type="submission" date="2007-03" db="EMBL/GenBank/DDBJ databases">
        <authorList>
            <person name="Crook M."/>
            <person name="Grant W.N."/>
        </authorList>
    </citation>
    <scope>NUCLEOTIDE SEQUENCE</scope>
    <source>
        <strain evidence="7">KNP</strain>
    </source>
</reference>
<sequence>MKKYYLIIIVLSIFFTEGFTSSTKWYDDPEKSRVLNLILQSFGLDEPIPIEIPFDNLLSVTRNIKNSFHNPDEDDKNKKYLQIEPISYKYPFITFRNIDLMRSNNIKSISLTIEYIFDGIFEEPINANVLLLIDEDNIINEDIGKFMFDGVQNDDLNKIHTLKIPLNLTTFTSAVSKRNDYVKFIINFKETHKPVIIKLKNVYLDVVAVDSNERVKRNNDRECINENKKKTCCVKKTEINFDEIGWNFIVAPKTLQAQFCHGDCVHATNNLLLGGVLNKIGNDNEIPHRSCCFPTEYIPLNISIFKNGMTVETRTLNNLLAKRCSCY</sequence>
<evidence type="ECO:0000256" key="1">
    <source>
        <dbReference type="ARBA" id="ARBA00004613"/>
    </source>
</evidence>
<feature type="chain" id="PRO_5002683901" evidence="5">
    <location>
        <begin position="23"/>
        <end position="327"/>
    </location>
</feature>
<comment type="subcellular location">
    <subcellularLocation>
        <location evidence="1">Secreted</location>
    </subcellularLocation>
</comment>
<comment type="similarity">
    <text evidence="2 4">Belongs to the TGF-beta family.</text>
</comment>
<dbReference type="SUPFAM" id="SSF57501">
    <property type="entry name" value="Cystine-knot cytokines"/>
    <property type="match status" value="1"/>
</dbReference>
<evidence type="ECO:0000259" key="6">
    <source>
        <dbReference type="PROSITE" id="PS51362"/>
    </source>
</evidence>
<keyword evidence="5" id="KW-0732">Signal</keyword>
<dbReference type="GO" id="GO:0008083">
    <property type="term" value="F:growth factor activity"/>
    <property type="evidence" value="ECO:0007669"/>
    <property type="project" value="UniProtKB-KW"/>
</dbReference>
<evidence type="ECO:0000313" key="7">
    <source>
        <dbReference type="EMBL" id="ABQ10586.1"/>
    </source>
</evidence>
<evidence type="ECO:0000256" key="4">
    <source>
        <dbReference type="RuleBase" id="RU000354"/>
    </source>
</evidence>
<accession>A5HE94</accession>
<name>A5HE94_PARTI</name>
<keyword evidence="3" id="KW-0964">Secreted</keyword>
<evidence type="ECO:0000256" key="5">
    <source>
        <dbReference type="SAM" id="SignalP"/>
    </source>
</evidence>
<gene>
    <name evidence="7" type="primary">daf-7</name>
</gene>
<evidence type="ECO:0000256" key="3">
    <source>
        <dbReference type="ARBA" id="ARBA00022525"/>
    </source>
</evidence>
<reference evidence="7" key="1">
    <citation type="journal article" date="2005" name="Mol. Biochem. Parasitol.">
        <title>daf-7 and the development of Strongyloides ratti and Parastrongyloides trichosuri.</title>
        <authorList>
            <person name="Crook M."/>
            <person name="Thompson F.J."/>
            <person name="Grant W.N."/>
            <person name="Viney M.E."/>
        </authorList>
    </citation>
    <scope>NUCLEOTIDE SEQUENCE</scope>
    <source>
        <strain evidence="7">KNP</strain>
    </source>
</reference>
<proteinExistence type="inferred from homology"/>
<dbReference type="SMART" id="SM00204">
    <property type="entry name" value="TGFB"/>
    <property type="match status" value="1"/>
</dbReference>